<accession>A0A8C0NFE1</accession>
<comment type="subcellular location">
    <subcellularLocation>
        <location evidence="1">Membrane</location>
        <topology evidence="1">Single-pass membrane protein</topology>
    </subcellularLocation>
</comment>
<dbReference type="Ensembl" id="ENSCAFT00030027729.1">
    <property type="protein sequence ID" value="ENSCAFP00030024198.1"/>
    <property type="gene ID" value="ENSCAFG00030015027.1"/>
</dbReference>
<evidence type="ECO:0000256" key="5">
    <source>
        <dbReference type="ARBA" id="ARBA00023136"/>
    </source>
</evidence>
<dbReference type="InterPro" id="IPR042421">
    <property type="entry name" value="C3orf33-like"/>
</dbReference>
<dbReference type="PANTHER" id="PTHR28434:SF1">
    <property type="entry name" value="PROTEIN C3ORF33"/>
    <property type="match status" value="1"/>
</dbReference>
<dbReference type="PANTHER" id="PTHR28434">
    <property type="entry name" value="PROTEIN C3ORF33"/>
    <property type="match status" value="1"/>
</dbReference>
<keyword evidence="3" id="KW-1133">Transmembrane helix</keyword>
<evidence type="ECO:0000313" key="7">
    <source>
        <dbReference type="Ensembl" id="ENSCAFP00030024198.1"/>
    </source>
</evidence>
<reference evidence="7" key="2">
    <citation type="submission" date="2025-08" db="UniProtKB">
        <authorList>
            <consortium name="Ensembl"/>
        </authorList>
    </citation>
    <scope>IDENTIFICATION</scope>
</reference>
<feature type="compositionally biased region" description="Pro residues" evidence="6">
    <location>
        <begin position="99"/>
        <end position="110"/>
    </location>
</feature>
<protein>
    <submittedName>
        <fullName evidence="7">Uncharacterized protein</fullName>
    </submittedName>
</protein>
<dbReference type="FunFam" id="2.40.50.90:FF:000024">
    <property type="entry name" value="Chromosome 3 C3orf33 homolog"/>
    <property type="match status" value="1"/>
</dbReference>
<reference evidence="7" key="1">
    <citation type="submission" date="2019-03" db="EMBL/GenBank/DDBJ databases">
        <authorList>
            <person name="Warren W.C."/>
            <person name="Johnson G.S."/>
        </authorList>
    </citation>
    <scope>NUCLEOTIDE SEQUENCE [LARGE SCALE GENOMIC DNA]</scope>
    <source>
        <strain evidence="7">Basenji</strain>
    </source>
</reference>
<dbReference type="InterPro" id="IPR035437">
    <property type="entry name" value="SNase_OB-fold_sf"/>
</dbReference>
<evidence type="ECO:0000256" key="1">
    <source>
        <dbReference type="ARBA" id="ARBA00004167"/>
    </source>
</evidence>
<organism evidence="7 8">
    <name type="scientific">Canis lupus familiaris</name>
    <name type="common">Dog</name>
    <name type="synonym">Canis familiaris</name>
    <dbReference type="NCBI Taxonomy" id="9615"/>
    <lineage>
        <taxon>Eukaryota</taxon>
        <taxon>Metazoa</taxon>
        <taxon>Chordata</taxon>
        <taxon>Craniata</taxon>
        <taxon>Vertebrata</taxon>
        <taxon>Euteleostomi</taxon>
        <taxon>Mammalia</taxon>
        <taxon>Eutheria</taxon>
        <taxon>Laurasiatheria</taxon>
        <taxon>Carnivora</taxon>
        <taxon>Caniformia</taxon>
        <taxon>Canidae</taxon>
        <taxon>Canis</taxon>
    </lineage>
</organism>
<evidence type="ECO:0000256" key="6">
    <source>
        <dbReference type="SAM" id="MobiDB-lite"/>
    </source>
</evidence>
<proteinExistence type="predicted"/>
<name>A0A8C0NFE1_CANLF</name>
<dbReference type="GO" id="GO:0016020">
    <property type="term" value="C:membrane"/>
    <property type="evidence" value="ECO:0007669"/>
    <property type="project" value="UniProtKB-SubCell"/>
</dbReference>
<evidence type="ECO:0000313" key="8">
    <source>
        <dbReference type="Proteomes" id="UP000694429"/>
    </source>
</evidence>
<gene>
    <name evidence="7" type="primary">C23H3orf33</name>
</gene>
<sequence>MTHGLCAWQVCKPHRGRAACSPLIGSAPARPQAPPRTCPGRRTSGHGGGVAVAGVQPRPQASGEQRAGRRGSPPRPRPGPCSGGAREPRPPRTTQEPAPASPGAPPPAQKPRPRLHWSPAPPPLSPAPAQKPRPLPGAPPSSSEPRPRPGRPRPRAARREHGGPACGHRLAASGPGRSGAQRGGAGLAVGGRPPAPRPEHQHRNGRSWNNVTSKKHPDEEPCGVLLVKLAGVELTETGKLWLQEELKPSQLLWFQLLGKENSALFCYLLVNKGRYFSVSLNEEILRRGLGKTVLVKGLDYDSKIYWTIHKKLLKAELTALRKGEGIWKEESEESYLEKFKGSWREIWKKDSYFKKIGSDFNLKKESYYDKFRRIYEAWKDNINNYSLILKFRELMNRIHFRRKG</sequence>
<keyword evidence="2" id="KW-0812">Transmembrane</keyword>
<evidence type="ECO:0000256" key="4">
    <source>
        <dbReference type="ARBA" id="ARBA00022990"/>
    </source>
</evidence>
<dbReference type="AlphaFoldDB" id="A0A8C0NFE1"/>
<dbReference type="SUPFAM" id="SSF50199">
    <property type="entry name" value="Staphylococcal nuclease"/>
    <property type="match status" value="1"/>
</dbReference>
<dbReference type="Gene3D" id="2.40.50.90">
    <property type="match status" value="1"/>
</dbReference>
<feature type="region of interest" description="Disordered" evidence="6">
    <location>
        <begin position="22"/>
        <end position="217"/>
    </location>
</feature>
<evidence type="ECO:0000256" key="3">
    <source>
        <dbReference type="ARBA" id="ARBA00022989"/>
    </source>
</evidence>
<dbReference type="Proteomes" id="UP000694429">
    <property type="component" value="Chromosome 23"/>
</dbReference>
<evidence type="ECO:0000256" key="2">
    <source>
        <dbReference type="ARBA" id="ARBA00022692"/>
    </source>
</evidence>
<keyword evidence="4" id="KW-0007">Acetylation</keyword>
<keyword evidence="5" id="KW-0472">Membrane</keyword>
<feature type="compositionally biased region" description="Pro residues" evidence="6">
    <location>
        <begin position="119"/>
        <end position="139"/>
    </location>
</feature>